<dbReference type="InterPro" id="IPR050179">
    <property type="entry name" value="Trans_hexapeptide_repeat"/>
</dbReference>
<dbReference type="SUPFAM" id="SSF51161">
    <property type="entry name" value="Trimeric LpxA-like enzymes"/>
    <property type="match status" value="1"/>
</dbReference>
<dbReference type="PANTHER" id="PTHR43300:SF11">
    <property type="entry name" value="ACETYLTRANSFERASE RV3034C-RELATED"/>
    <property type="match status" value="1"/>
</dbReference>
<dbReference type="OrthoDB" id="9801697at2"/>
<proteinExistence type="predicted"/>
<gene>
    <name evidence="1" type="ORF">SAMN05216529_101348</name>
</gene>
<sequence>MIINFSALPYQITDIRTVSAVIDRDRPPFPIAIIDQDSYIVSSEIQSGIDFDTERIAHNFHIGKYCSFADKIKFLLSLNHDYKHVTTGVCSFLNGITIENVLRQNNQIIIQNDVWIGSGSTIMSGVTIHNGAVIAANSHVVSDVPPYAIVGGNPAKVIKFRFTEEQIEKLLKISWWLWSPKKLQENKMMFTKSIDEFIEQFYDEAVTDVPLLNYKKTKPIYLLFPDFEADYSLTEYILRDFCRKYNNTGKVELILYLNLDDDKLNDTIIEQYTSQLKSILVKLGQENNESIILLIDNLADERPLFQLSDYYITTRAKETVQRTCYADMYNVKVISGVDKPVFY</sequence>
<dbReference type="PANTHER" id="PTHR43300">
    <property type="entry name" value="ACETYLTRANSFERASE"/>
    <property type="match status" value="1"/>
</dbReference>
<organism evidence="1 2">
    <name type="scientific">Faecalicatena contorta</name>
    <dbReference type="NCBI Taxonomy" id="39482"/>
    <lineage>
        <taxon>Bacteria</taxon>
        <taxon>Bacillati</taxon>
        <taxon>Bacillota</taxon>
        <taxon>Clostridia</taxon>
        <taxon>Lachnospirales</taxon>
        <taxon>Lachnospiraceae</taxon>
        <taxon>Faecalicatena</taxon>
    </lineage>
</organism>
<name>A0A316A5W5_9FIRM</name>
<dbReference type="Pfam" id="PF00132">
    <property type="entry name" value="Hexapep"/>
    <property type="match status" value="1"/>
</dbReference>
<dbReference type="EMBL" id="UHJJ01000001">
    <property type="protein sequence ID" value="SUQ12452.1"/>
    <property type="molecule type" value="Genomic_DNA"/>
</dbReference>
<dbReference type="AlphaFoldDB" id="A0A316A5W5"/>
<keyword evidence="2" id="KW-1185">Reference proteome</keyword>
<dbReference type="InterPro" id="IPR001451">
    <property type="entry name" value="Hexapep"/>
</dbReference>
<dbReference type="RefSeq" id="WP_109708472.1">
    <property type="nucleotide sequence ID" value="NZ_QGDS01000001.1"/>
</dbReference>
<evidence type="ECO:0000313" key="1">
    <source>
        <dbReference type="EMBL" id="SUQ12452.1"/>
    </source>
</evidence>
<dbReference type="CDD" id="cd03349">
    <property type="entry name" value="LbH_XAT"/>
    <property type="match status" value="1"/>
</dbReference>
<protein>
    <submittedName>
        <fullName evidence="1">Virginiamycin A acetyltransferase</fullName>
    </submittedName>
</protein>
<accession>A0A316A5W5</accession>
<reference evidence="2" key="1">
    <citation type="submission" date="2017-07" db="EMBL/GenBank/DDBJ databases">
        <authorList>
            <person name="Varghese N."/>
            <person name="Submissions S."/>
        </authorList>
    </citation>
    <scope>NUCLEOTIDE SEQUENCE [LARGE SCALE GENOMIC DNA]</scope>
    <source>
        <strain evidence="2">NLAE-zl-C134</strain>
    </source>
</reference>
<dbReference type="GO" id="GO:0016740">
    <property type="term" value="F:transferase activity"/>
    <property type="evidence" value="ECO:0007669"/>
    <property type="project" value="UniProtKB-KW"/>
</dbReference>
<dbReference type="Gene3D" id="2.160.10.10">
    <property type="entry name" value="Hexapeptide repeat proteins"/>
    <property type="match status" value="1"/>
</dbReference>
<evidence type="ECO:0000313" key="2">
    <source>
        <dbReference type="Proteomes" id="UP000254051"/>
    </source>
</evidence>
<dbReference type="InterPro" id="IPR011004">
    <property type="entry name" value="Trimer_LpxA-like_sf"/>
</dbReference>
<dbReference type="Proteomes" id="UP000254051">
    <property type="component" value="Unassembled WGS sequence"/>
</dbReference>
<keyword evidence="1" id="KW-0808">Transferase</keyword>